<gene>
    <name evidence="11" type="ORF">ACHAXA_008271</name>
</gene>
<dbReference type="InterPro" id="IPR000719">
    <property type="entry name" value="Prot_kinase_dom"/>
</dbReference>
<accession>A0ABD3R422</accession>
<dbReference type="InterPro" id="IPR050391">
    <property type="entry name" value="Mito_Metabolite_Transporter"/>
</dbReference>
<evidence type="ECO:0000256" key="9">
    <source>
        <dbReference type="SAM" id="Phobius"/>
    </source>
</evidence>
<sequence length="466" mass="51432">MTASSPSKPVVFATSGLGGMFGWIVVHPANTCAVRMSLASMQGKKISFADMVRQNGVMSLYDGLAAGLWRQVFYATSRLGLFEVCRDKLHEIRGKTDFASRVVVGAATGATAAFISCPMEVACVRMSNDATLPVSERRNYKGIQDVVKRIYTEEGARAFWRGSIPFSQRAALVGVFQASKNRMASQKPDKVTGKLPYTSTLQTMRTVQCVSLAAINYSKCDNIIIFGFSGIASKVATQLTREAFAELNALRLLDGHENVTPLLGYYGARDAKSSRSGGAGFEGRDWADDSSAGRGSPSSLCLVFPYHPVDLADALNHRRLKSFASNPPHNYFCLPPVAVQSIAHDIMSALKHLHDHHILHRDVKPVKADMQRMLSFKDYTERRYPQLTNSSALPFKHDFLQTFESNDALQSYVTSESYEYTKSGFYGSIAPFAPLLFTLGLLYPVSSTIRSVVLEKELRQKELMKK</sequence>
<reference evidence="11 12" key="1">
    <citation type="submission" date="2024-10" db="EMBL/GenBank/DDBJ databases">
        <title>Updated reference genomes for cyclostephanoid diatoms.</title>
        <authorList>
            <person name="Roberts W.R."/>
            <person name="Alverson A.J."/>
        </authorList>
    </citation>
    <scope>NUCLEOTIDE SEQUENCE [LARGE SCALE GENOMIC DNA]</scope>
    <source>
        <strain evidence="11 12">AJA228-03</strain>
    </source>
</reference>
<dbReference type="Gene3D" id="1.10.510.10">
    <property type="entry name" value="Transferase(Phosphotransferase) domain 1"/>
    <property type="match status" value="1"/>
</dbReference>
<keyword evidence="6 9" id="KW-1133">Transmembrane helix</keyword>
<evidence type="ECO:0000256" key="5">
    <source>
        <dbReference type="ARBA" id="ARBA00022737"/>
    </source>
</evidence>
<evidence type="ECO:0000256" key="2">
    <source>
        <dbReference type="ARBA" id="ARBA00006375"/>
    </source>
</evidence>
<feature type="transmembrane region" description="Helical" evidence="9">
    <location>
        <begin position="425"/>
        <end position="445"/>
    </location>
</feature>
<dbReference type="PANTHER" id="PTHR45618">
    <property type="entry name" value="MITOCHONDRIAL DICARBOXYLATE CARRIER-RELATED"/>
    <property type="match status" value="1"/>
</dbReference>
<keyword evidence="5" id="KW-0677">Repeat</keyword>
<keyword evidence="12" id="KW-1185">Reference proteome</keyword>
<keyword evidence="4 8" id="KW-0812">Transmembrane</keyword>
<protein>
    <recommendedName>
        <fullName evidence="10">Protein kinase domain-containing protein</fullName>
    </recommendedName>
</protein>
<organism evidence="11 12">
    <name type="scientific">Cyclostephanos tholiformis</name>
    <dbReference type="NCBI Taxonomy" id="382380"/>
    <lineage>
        <taxon>Eukaryota</taxon>
        <taxon>Sar</taxon>
        <taxon>Stramenopiles</taxon>
        <taxon>Ochrophyta</taxon>
        <taxon>Bacillariophyta</taxon>
        <taxon>Coscinodiscophyceae</taxon>
        <taxon>Thalassiosirophycidae</taxon>
        <taxon>Stephanodiscales</taxon>
        <taxon>Stephanodiscaceae</taxon>
        <taxon>Cyclostephanos</taxon>
    </lineage>
</organism>
<comment type="caution">
    <text evidence="11">The sequence shown here is derived from an EMBL/GenBank/DDBJ whole genome shotgun (WGS) entry which is preliminary data.</text>
</comment>
<proteinExistence type="inferred from homology"/>
<evidence type="ECO:0000256" key="7">
    <source>
        <dbReference type="ARBA" id="ARBA00023136"/>
    </source>
</evidence>
<dbReference type="PROSITE" id="PS50011">
    <property type="entry name" value="PROTEIN_KINASE_DOM"/>
    <property type="match status" value="1"/>
</dbReference>
<dbReference type="EMBL" id="JALLPB020000621">
    <property type="protein sequence ID" value="KAL3807513.1"/>
    <property type="molecule type" value="Genomic_DNA"/>
</dbReference>
<name>A0ABD3R422_9STRA</name>
<feature type="repeat" description="Solcar" evidence="8">
    <location>
        <begin position="96"/>
        <end position="187"/>
    </location>
</feature>
<dbReference type="InterPro" id="IPR011009">
    <property type="entry name" value="Kinase-like_dom_sf"/>
</dbReference>
<dbReference type="Gene3D" id="1.50.40.10">
    <property type="entry name" value="Mitochondrial carrier domain"/>
    <property type="match status" value="1"/>
</dbReference>
<feature type="domain" description="Protein kinase" evidence="10">
    <location>
        <begin position="186"/>
        <end position="466"/>
    </location>
</feature>
<keyword evidence="7 8" id="KW-0472">Membrane</keyword>
<keyword evidence="3" id="KW-0813">Transport</keyword>
<feature type="repeat" description="Solcar" evidence="8">
    <location>
        <begin position="6"/>
        <end position="88"/>
    </location>
</feature>
<dbReference type="Pfam" id="PF00153">
    <property type="entry name" value="Mito_carr"/>
    <property type="match status" value="2"/>
</dbReference>
<dbReference type="PROSITE" id="PS50920">
    <property type="entry name" value="SOLCAR"/>
    <property type="match status" value="2"/>
</dbReference>
<evidence type="ECO:0000259" key="10">
    <source>
        <dbReference type="PROSITE" id="PS50011"/>
    </source>
</evidence>
<evidence type="ECO:0000256" key="6">
    <source>
        <dbReference type="ARBA" id="ARBA00022989"/>
    </source>
</evidence>
<dbReference type="GO" id="GO:0016020">
    <property type="term" value="C:membrane"/>
    <property type="evidence" value="ECO:0007669"/>
    <property type="project" value="UniProtKB-SubCell"/>
</dbReference>
<comment type="subcellular location">
    <subcellularLocation>
        <location evidence="1">Membrane</location>
        <topology evidence="1">Multi-pass membrane protein</topology>
    </subcellularLocation>
</comment>
<dbReference type="InterPro" id="IPR018108">
    <property type="entry name" value="MCP_transmembrane"/>
</dbReference>
<evidence type="ECO:0000256" key="4">
    <source>
        <dbReference type="ARBA" id="ARBA00022692"/>
    </source>
</evidence>
<evidence type="ECO:0000313" key="12">
    <source>
        <dbReference type="Proteomes" id="UP001530377"/>
    </source>
</evidence>
<evidence type="ECO:0000313" key="11">
    <source>
        <dbReference type="EMBL" id="KAL3807513.1"/>
    </source>
</evidence>
<dbReference type="Proteomes" id="UP001530377">
    <property type="component" value="Unassembled WGS sequence"/>
</dbReference>
<dbReference type="SUPFAM" id="SSF56112">
    <property type="entry name" value="Protein kinase-like (PK-like)"/>
    <property type="match status" value="1"/>
</dbReference>
<dbReference type="SUPFAM" id="SSF103506">
    <property type="entry name" value="Mitochondrial carrier"/>
    <property type="match status" value="1"/>
</dbReference>
<dbReference type="AlphaFoldDB" id="A0ABD3R422"/>
<evidence type="ECO:0000256" key="8">
    <source>
        <dbReference type="PROSITE-ProRule" id="PRU00282"/>
    </source>
</evidence>
<evidence type="ECO:0000256" key="3">
    <source>
        <dbReference type="ARBA" id="ARBA00022448"/>
    </source>
</evidence>
<comment type="similarity">
    <text evidence="2">Belongs to the mitochondrial carrier (TC 2.A.29) family.</text>
</comment>
<evidence type="ECO:0000256" key="1">
    <source>
        <dbReference type="ARBA" id="ARBA00004141"/>
    </source>
</evidence>
<dbReference type="InterPro" id="IPR023395">
    <property type="entry name" value="MCP_dom_sf"/>
</dbReference>